<feature type="transmembrane region" description="Helical" evidence="9">
    <location>
        <begin position="668"/>
        <end position="690"/>
    </location>
</feature>
<dbReference type="InterPro" id="IPR001248">
    <property type="entry name" value="Pur-cyt_permease"/>
</dbReference>
<organism evidence="11 12">
    <name type="scientific">Rhypophila decipiens</name>
    <dbReference type="NCBI Taxonomy" id="261697"/>
    <lineage>
        <taxon>Eukaryota</taxon>
        <taxon>Fungi</taxon>
        <taxon>Dikarya</taxon>
        <taxon>Ascomycota</taxon>
        <taxon>Pezizomycotina</taxon>
        <taxon>Sordariomycetes</taxon>
        <taxon>Sordariomycetidae</taxon>
        <taxon>Sordariales</taxon>
        <taxon>Naviculisporaceae</taxon>
        <taxon>Rhypophila</taxon>
    </lineage>
</organism>
<comment type="caution">
    <text evidence="11">The sequence shown here is derived from an EMBL/GenBank/DDBJ whole genome shotgun (WGS) entry which is preliminary data.</text>
</comment>
<evidence type="ECO:0000256" key="1">
    <source>
        <dbReference type="ARBA" id="ARBA00004141"/>
    </source>
</evidence>
<evidence type="ECO:0000256" key="3">
    <source>
        <dbReference type="ARBA" id="ARBA00022448"/>
    </source>
</evidence>
<dbReference type="GO" id="GO:0000329">
    <property type="term" value="C:fungal-type vacuole membrane"/>
    <property type="evidence" value="ECO:0007669"/>
    <property type="project" value="TreeGrafter"/>
</dbReference>
<comment type="similarity">
    <text evidence="2">Belongs to the purine-cytosine permease (2.A.39) family.</text>
</comment>
<feature type="region of interest" description="Disordered" evidence="8">
    <location>
        <begin position="390"/>
        <end position="416"/>
    </location>
</feature>
<name>A0AAN6Y5S9_9PEZI</name>
<evidence type="ECO:0000256" key="8">
    <source>
        <dbReference type="SAM" id="MobiDB-lite"/>
    </source>
</evidence>
<feature type="transmembrane region" description="Helical" evidence="9">
    <location>
        <begin position="94"/>
        <end position="117"/>
    </location>
</feature>
<evidence type="ECO:0000256" key="9">
    <source>
        <dbReference type="SAM" id="Phobius"/>
    </source>
</evidence>
<keyword evidence="3" id="KW-0813">Transport</keyword>
<evidence type="ECO:0000256" key="7">
    <source>
        <dbReference type="ARBA" id="ARBA00023136"/>
    </source>
</evidence>
<dbReference type="Pfam" id="PF20684">
    <property type="entry name" value="Fung_rhodopsin"/>
    <property type="match status" value="1"/>
</dbReference>
<accession>A0AAN6Y5S9</accession>
<keyword evidence="5 9" id="KW-0812">Transmembrane</keyword>
<feature type="transmembrane region" description="Helical" evidence="9">
    <location>
        <begin position="827"/>
        <end position="847"/>
    </location>
</feature>
<feature type="transmembrane region" description="Helical" evidence="9">
    <location>
        <begin position="6"/>
        <end position="24"/>
    </location>
</feature>
<keyword evidence="6 9" id="KW-1133">Transmembrane helix</keyword>
<dbReference type="Gene3D" id="1.10.4160.10">
    <property type="entry name" value="Hydantoin permease"/>
    <property type="match status" value="1"/>
</dbReference>
<evidence type="ECO:0000259" key="10">
    <source>
        <dbReference type="Pfam" id="PF20684"/>
    </source>
</evidence>
<feature type="transmembrane region" description="Helical" evidence="9">
    <location>
        <begin position="761"/>
        <end position="779"/>
    </location>
</feature>
<reference evidence="11" key="2">
    <citation type="submission" date="2023-05" db="EMBL/GenBank/DDBJ databases">
        <authorList>
            <consortium name="Lawrence Berkeley National Laboratory"/>
            <person name="Steindorff A."/>
            <person name="Hensen N."/>
            <person name="Bonometti L."/>
            <person name="Westerberg I."/>
            <person name="Brannstrom I.O."/>
            <person name="Guillou S."/>
            <person name="Cros-Aarteil S."/>
            <person name="Calhoun S."/>
            <person name="Haridas S."/>
            <person name="Kuo A."/>
            <person name="Mondo S."/>
            <person name="Pangilinan J."/>
            <person name="Riley R."/>
            <person name="Labutti K."/>
            <person name="Andreopoulos B."/>
            <person name="Lipzen A."/>
            <person name="Chen C."/>
            <person name="Yanf M."/>
            <person name="Daum C."/>
            <person name="Ng V."/>
            <person name="Clum A."/>
            <person name="Ohm R."/>
            <person name="Martin F."/>
            <person name="Silar P."/>
            <person name="Natvig D."/>
            <person name="Lalanne C."/>
            <person name="Gautier V."/>
            <person name="Ament-Velasquez S.L."/>
            <person name="Kruys A."/>
            <person name="Hutchinson M.I."/>
            <person name="Powell A.J."/>
            <person name="Barry K."/>
            <person name="Miller A.N."/>
            <person name="Grigoriev I.V."/>
            <person name="Debuchy R."/>
            <person name="Gladieux P."/>
            <person name="Thoren M.H."/>
            <person name="Johannesson H."/>
        </authorList>
    </citation>
    <scope>NUCLEOTIDE SEQUENCE</scope>
    <source>
        <strain evidence="11">PSN293</strain>
    </source>
</reference>
<dbReference type="FunFam" id="1.10.4160.10:FF:000002">
    <property type="entry name" value="Purine-cytosine permease fcyB"/>
    <property type="match status" value="1"/>
</dbReference>
<feature type="compositionally biased region" description="Polar residues" evidence="8">
    <location>
        <begin position="396"/>
        <end position="406"/>
    </location>
</feature>
<evidence type="ECO:0000313" key="11">
    <source>
        <dbReference type="EMBL" id="KAK4213183.1"/>
    </source>
</evidence>
<evidence type="ECO:0000256" key="5">
    <source>
        <dbReference type="ARBA" id="ARBA00022692"/>
    </source>
</evidence>
<feature type="transmembrane region" description="Helical" evidence="9">
    <location>
        <begin position="533"/>
        <end position="557"/>
    </location>
</feature>
<proteinExistence type="inferred from homology"/>
<dbReference type="Pfam" id="PF02133">
    <property type="entry name" value="Transp_cyt_pur"/>
    <property type="match status" value="1"/>
</dbReference>
<feature type="transmembrane region" description="Helical" evidence="9">
    <location>
        <begin position="129"/>
        <end position="153"/>
    </location>
</feature>
<dbReference type="PANTHER" id="PTHR31806:SF8">
    <property type="entry name" value="TRANSPORTER, PUTATIVE (AFU_ORTHOLOGUE AFUA_2G03000)-RELATED"/>
    <property type="match status" value="1"/>
</dbReference>
<feature type="transmembrane region" description="Helical" evidence="9">
    <location>
        <begin position="173"/>
        <end position="194"/>
    </location>
</feature>
<dbReference type="InterPro" id="IPR026030">
    <property type="entry name" value="Pur-cyt_permease_Fcy2/21/22"/>
</dbReference>
<evidence type="ECO:0000256" key="4">
    <source>
        <dbReference type="ARBA" id="ARBA00022553"/>
    </source>
</evidence>
<dbReference type="InterPro" id="IPR049326">
    <property type="entry name" value="Rhodopsin_dom_fungi"/>
</dbReference>
<dbReference type="Proteomes" id="UP001301769">
    <property type="component" value="Unassembled WGS sequence"/>
</dbReference>
<dbReference type="GO" id="GO:0005886">
    <property type="term" value="C:plasma membrane"/>
    <property type="evidence" value="ECO:0007669"/>
    <property type="project" value="TreeGrafter"/>
</dbReference>
<evidence type="ECO:0000256" key="2">
    <source>
        <dbReference type="ARBA" id="ARBA00008974"/>
    </source>
</evidence>
<dbReference type="GO" id="GO:0022857">
    <property type="term" value="F:transmembrane transporter activity"/>
    <property type="evidence" value="ECO:0007669"/>
    <property type="project" value="InterPro"/>
</dbReference>
<comment type="subcellular location">
    <subcellularLocation>
        <location evidence="1">Membrane</location>
        <topology evidence="1">Multi-pass membrane protein</topology>
    </subcellularLocation>
</comment>
<reference evidence="11" key="1">
    <citation type="journal article" date="2023" name="Mol. Phylogenet. Evol.">
        <title>Genome-scale phylogeny and comparative genomics of the fungal order Sordariales.</title>
        <authorList>
            <person name="Hensen N."/>
            <person name="Bonometti L."/>
            <person name="Westerberg I."/>
            <person name="Brannstrom I.O."/>
            <person name="Guillou S."/>
            <person name="Cros-Aarteil S."/>
            <person name="Calhoun S."/>
            <person name="Haridas S."/>
            <person name="Kuo A."/>
            <person name="Mondo S."/>
            <person name="Pangilinan J."/>
            <person name="Riley R."/>
            <person name="LaButti K."/>
            <person name="Andreopoulos B."/>
            <person name="Lipzen A."/>
            <person name="Chen C."/>
            <person name="Yan M."/>
            <person name="Daum C."/>
            <person name="Ng V."/>
            <person name="Clum A."/>
            <person name="Steindorff A."/>
            <person name="Ohm R.A."/>
            <person name="Martin F."/>
            <person name="Silar P."/>
            <person name="Natvig D.O."/>
            <person name="Lalanne C."/>
            <person name="Gautier V."/>
            <person name="Ament-Velasquez S.L."/>
            <person name="Kruys A."/>
            <person name="Hutchinson M.I."/>
            <person name="Powell A.J."/>
            <person name="Barry K."/>
            <person name="Miller A.N."/>
            <person name="Grigoriev I.V."/>
            <person name="Debuchy R."/>
            <person name="Gladieux P."/>
            <person name="Hiltunen Thoren M."/>
            <person name="Johannesson H."/>
        </authorList>
    </citation>
    <scope>NUCLEOTIDE SEQUENCE</scope>
    <source>
        <strain evidence="11">PSN293</strain>
    </source>
</reference>
<feature type="transmembrane region" description="Helical" evidence="9">
    <location>
        <begin position="488"/>
        <end position="512"/>
    </location>
</feature>
<feature type="transmembrane region" description="Helical" evidence="9">
    <location>
        <begin position="785"/>
        <end position="806"/>
    </location>
</feature>
<keyword evidence="7 9" id="KW-0472">Membrane</keyword>
<evidence type="ECO:0000256" key="6">
    <source>
        <dbReference type="ARBA" id="ARBA00022989"/>
    </source>
</evidence>
<sequence length="893" mass="98916">MADFVQSLAIETWTLWSVGILLIGCRMISRRIKFRSWRRLQIEDWLMGVVTVTFTLVMYFLNEVAKNGSNFLDYETAISLKGEDAERAIYGSKMALAMEMCTLATIWLVKICLLILYHRLTMAYETQHLIVKIIGAYCVIAYILVVALLLGHWCQPIEQYWALPVENSECATYYKHMIFATAFNISSDLMLLGIPIPIVIQSQLPLKRKLILCAILMAILNRYYNFSHPNELVYTYWYVGEVATAVYVGNLPLCWQFISHVFKTGSWASFKGEPGQEPNSHVLAPGIPLPQRHQPKRRHFNSMLPRSLFSTNNLTRLSTPCDDEVWGTTAADSVTKVGTHTRTSETKDDDIMPVSRFRDESHTGGRPSCLGLTQIPGTFCAADLEKGPVLTDEKPTASSLSDTSANPSTPSTSSLPIPPILRKINQKIESLSGFEARGITRVLPSERQPPSRLSDLQIFFLWFGANITANNLTTGLFGPLIFGLGFTDSVFCAIVGCLLGSCCTAYMATWGPKSGNRTMVVLRFFMGYWPSKIPCFLNIVLMVGYITCSFIIAGQILSAVSGGNMTVVVGIVVVALVCWVVAVFGMRVFHSYERYAWIPQLLVLFVLVGSAGPRFDSSLQSVTGEGISLAANRLSFLSLCLYVPNSWAAAASDYYVYYPEDTKRRKVFGLTFAGLFLSFTFVYMLGIGLASGVASNVAWEEAYGVSTGALIITGFDGLAGFGKLCGVIVALGLIANSIPGAYSAALGCQVMGRYGKVVPRWVWTCVVMTVQLVCALAGREHLMELFGNFLALMGYWMTIMIFIVLMEHHIFRGRKGYDWSKWEDKSYLPVGWAALVAFLMGWAGAILGMYQVWYVGPLAELTGMCDVGVWLGTGFAIVGYLPLRFLELKYVGR</sequence>
<feature type="transmembrane region" description="Helical" evidence="9">
    <location>
        <begin position="459"/>
        <end position="482"/>
    </location>
</feature>
<dbReference type="GO" id="GO:0015851">
    <property type="term" value="P:nucleobase transport"/>
    <property type="evidence" value="ECO:0007669"/>
    <property type="project" value="UniProtKB-ARBA"/>
</dbReference>
<dbReference type="AlphaFoldDB" id="A0AAN6Y5S9"/>
<keyword evidence="4" id="KW-0597">Phosphoprotein</keyword>
<keyword evidence="12" id="KW-1185">Reference proteome</keyword>
<feature type="transmembrane region" description="Helical" evidence="9">
    <location>
        <begin position="867"/>
        <end position="886"/>
    </location>
</feature>
<evidence type="ECO:0000313" key="12">
    <source>
        <dbReference type="Proteomes" id="UP001301769"/>
    </source>
</evidence>
<feature type="transmembrane region" description="Helical" evidence="9">
    <location>
        <begin position="563"/>
        <end position="584"/>
    </location>
</feature>
<dbReference type="EMBL" id="MU858113">
    <property type="protein sequence ID" value="KAK4213183.1"/>
    <property type="molecule type" value="Genomic_DNA"/>
</dbReference>
<feature type="transmembrane region" description="Helical" evidence="9">
    <location>
        <begin position="45"/>
        <end position="62"/>
    </location>
</feature>
<feature type="domain" description="Rhodopsin" evidence="10">
    <location>
        <begin position="26"/>
        <end position="217"/>
    </location>
</feature>
<protein>
    <submittedName>
        <fullName evidence="11">TPN1 pyridoxine transporter</fullName>
    </submittedName>
</protein>
<dbReference type="PANTHER" id="PTHR31806">
    <property type="entry name" value="PURINE-CYTOSINE PERMEASE FCY2-RELATED"/>
    <property type="match status" value="1"/>
</dbReference>
<gene>
    <name evidence="11" type="ORF">QBC37DRAFT_440947</name>
</gene>